<proteinExistence type="predicted"/>
<comment type="caution">
    <text evidence="1">The sequence shown here is derived from an EMBL/GenBank/DDBJ whole genome shotgun (WGS) entry which is preliminary data.</text>
</comment>
<dbReference type="AlphaFoldDB" id="X1FLM3"/>
<organism evidence="1">
    <name type="scientific">marine sediment metagenome</name>
    <dbReference type="NCBI Taxonomy" id="412755"/>
    <lineage>
        <taxon>unclassified sequences</taxon>
        <taxon>metagenomes</taxon>
        <taxon>ecological metagenomes</taxon>
    </lineage>
</organism>
<protein>
    <submittedName>
        <fullName evidence="1">Uncharacterized protein</fullName>
    </submittedName>
</protein>
<accession>X1FLM3</accession>
<reference evidence="1" key="1">
    <citation type="journal article" date="2014" name="Front. Microbiol.">
        <title>High frequency of phylogenetically diverse reductive dehalogenase-homologous genes in deep subseafloor sedimentary metagenomes.</title>
        <authorList>
            <person name="Kawai M."/>
            <person name="Futagami T."/>
            <person name="Toyoda A."/>
            <person name="Takaki Y."/>
            <person name="Nishi S."/>
            <person name="Hori S."/>
            <person name="Arai W."/>
            <person name="Tsubouchi T."/>
            <person name="Morono Y."/>
            <person name="Uchiyama I."/>
            <person name="Ito T."/>
            <person name="Fujiyama A."/>
            <person name="Inagaki F."/>
            <person name="Takami H."/>
        </authorList>
    </citation>
    <scope>NUCLEOTIDE SEQUENCE</scope>
    <source>
        <strain evidence="1">Expedition CK06-06</strain>
    </source>
</reference>
<sequence>PDFTPRDSHAHPFIFEIKSSNCHDLSVHYKQIQDYVKPPIKWAVITNMRKLYVYEKDFPVPIADYSFDFLFLYKTYKSQPKKILGYESTNKFLNFVERFKYRQLTLQDKVEKTKDGIPWTGKETLDPDALIHSIRKVVAWLNEDINGYREYLADHLHFHPTGQAEFAQEIEAIARELDRKRTFVKATAEGLKHFLQAKPETVEHQAVDIFLMRIAYFTMTRILIARMWEDVGFIEQTLYDGGFKIWYERLERRIKEVLKMAFSLPTQLKNLLNLQPGQELTLVFFCHSQN</sequence>
<evidence type="ECO:0000313" key="1">
    <source>
        <dbReference type="EMBL" id="GAH21673.1"/>
    </source>
</evidence>
<name>X1FLM3_9ZZZZ</name>
<dbReference type="EMBL" id="BARU01000520">
    <property type="protein sequence ID" value="GAH21673.1"/>
    <property type="molecule type" value="Genomic_DNA"/>
</dbReference>
<feature type="non-terminal residue" evidence="1">
    <location>
        <position position="1"/>
    </location>
</feature>
<gene>
    <name evidence="1" type="ORF">S03H2_01706</name>
</gene>